<dbReference type="PROSITE" id="PS51257">
    <property type="entry name" value="PROKAR_LIPOPROTEIN"/>
    <property type="match status" value="1"/>
</dbReference>
<evidence type="ECO:0000256" key="1">
    <source>
        <dbReference type="ARBA" id="ARBA00022670"/>
    </source>
</evidence>
<evidence type="ECO:0000313" key="8">
    <source>
        <dbReference type="Proteomes" id="UP001364472"/>
    </source>
</evidence>
<dbReference type="SUPFAM" id="SSF50993">
    <property type="entry name" value="Peptidase/esterase 'gauge' domain"/>
    <property type="match status" value="1"/>
</dbReference>
<dbReference type="InterPro" id="IPR001375">
    <property type="entry name" value="Peptidase_S9_cat"/>
</dbReference>
<dbReference type="EMBL" id="JBBDHC010000006">
    <property type="protein sequence ID" value="MEJ1249239.1"/>
    <property type="molecule type" value="Genomic_DNA"/>
</dbReference>
<dbReference type="InterPro" id="IPR023302">
    <property type="entry name" value="Pept_S9A_N"/>
</dbReference>
<dbReference type="InterPro" id="IPR029058">
    <property type="entry name" value="AB_hydrolase_fold"/>
</dbReference>
<comment type="caution">
    <text evidence="7">The sequence shown here is derived from an EMBL/GenBank/DDBJ whole genome shotgun (WGS) entry which is preliminary data.</text>
</comment>
<dbReference type="GO" id="GO:0005829">
    <property type="term" value="C:cytosol"/>
    <property type="evidence" value="ECO:0007669"/>
    <property type="project" value="TreeGrafter"/>
</dbReference>
<dbReference type="GO" id="GO:0070012">
    <property type="term" value="F:oligopeptidase activity"/>
    <property type="evidence" value="ECO:0007669"/>
    <property type="project" value="TreeGrafter"/>
</dbReference>
<sequence>MSRLPLAWLSAGLVVLSACAPVKPEQPADAGAPAAAPQVEDPYLWLEDVGGDTALDWVRARNAESKAAIEADAGFAALENDLLAILDSDDKIPYVYKQGDYVYNFWTDRTNQRGLWRRTTLDEYRKPSPAWETLIDLDALNAQEGENWVWHGANCLRPKVRGEPYRRCLVDLSRGGADADVSREFDLENKTWLKDGFFRPEAKGSLSWIDADTVYVATDFGEGSMTTSGYARIVKEWKRGTPMEQARVVYEGQPTDMSIGAYHDSTPGFERDFVYRALAFYDNELFQRRADGSLAKVEVPNSAQAGVSREWLTLELREPWTVDGVTYPQGALLAAKFDDFMAGKRDLSVVYAPDARSSLAGFGRTKDHFYINVLEDVKNRIYLVTPGGDAWAREPLPHLPQFGTVSISAVDDEESNDFFLTVNDYLTPTSLYLGTIGGPAPTLLKQLPAFFDASRFEVSQNFATSKDGTRVPYFMVSPKGMAADGGNPTLLYGYGGFEISLTPGYSAAAGRGWLEQGGVYVVANIRGGGEYGPRWHQAALKQNRHRAYEDFAAVAQDLIARGITSPAHLGIQGGSNGGLLMGNMTVLYPELFGAVVCQVPLLDMKRYSKLLAGASWMAEYGDPDTSDWEFIQSFSPYQNVRPGVTYPPVLFTTSTRDDRVHPGHARKMMARMMEQGHDVTYYENIEGGHGGAADNRQRAHMQALAYTFLKQRLFGARSAHP</sequence>
<evidence type="ECO:0000256" key="2">
    <source>
        <dbReference type="ARBA" id="ARBA00022801"/>
    </source>
</evidence>
<dbReference type="Pfam" id="PF02897">
    <property type="entry name" value="Peptidase_S9_N"/>
    <property type="match status" value="1"/>
</dbReference>
<dbReference type="SUPFAM" id="SSF53474">
    <property type="entry name" value="alpha/beta-Hydrolases"/>
    <property type="match status" value="1"/>
</dbReference>
<dbReference type="Gene3D" id="3.40.50.1820">
    <property type="entry name" value="alpha/beta hydrolase"/>
    <property type="match status" value="1"/>
</dbReference>
<dbReference type="Gene3D" id="2.130.10.120">
    <property type="entry name" value="Prolyl oligopeptidase, N-terminal domain"/>
    <property type="match status" value="1"/>
</dbReference>
<name>A0AAW9R3S0_9GAMM</name>
<organism evidence="7 8">
    <name type="scientific">Denitratimonas tolerans</name>
    <dbReference type="NCBI Taxonomy" id="1338420"/>
    <lineage>
        <taxon>Bacteria</taxon>
        <taxon>Pseudomonadati</taxon>
        <taxon>Pseudomonadota</taxon>
        <taxon>Gammaproteobacteria</taxon>
        <taxon>Lysobacterales</taxon>
        <taxon>Lysobacteraceae</taxon>
        <taxon>Denitratimonas</taxon>
    </lineage>
</organism>
<dbReference type="Proteomes" id="UP001364472">
    <property type="component" value="Unassembled WGS sequence"/>
</dbReference>
<keyword evidence="1" id="KW-0645">Protease</keyword>
<keyword evidence="4" id="KW-0732">Signal</keyword>
<dbReference type="AlphaFoldDB" id="A0AAW9R3S0"/>
<dbReference type="PANTHER" id="PTHR42881:SF13">
    <property type="entry name" value="PROLYL ENDOPEPTIDASE"/>
    <property type="match status" value="1"/>
</dbReference>
<evidence type="ECO:0000259" key="6">
    <source>
        <dbReference type="Pfam" id="PF02897"/>
    </source>
</evidence>
<keyword evidence="3" id="KW-0720">Serine protease</keyword>
<gene>
    <name evidence="7" type="ORF">WB794_06075</name>
</gene>
<feature type="chain" id="PRO_5043746032" evidence="4">
    <location>
        <begin position="21"/>
        <end position="721"/>
    </location>
</feature>
<dbReference type="GO" id="GO:0006508">
    <property type="term" value="P:proteolysis"/>
    <property type="evidence" value="ECO:0007669"/>
    <property type="project" value="UniProtKB-KW"/>
</dbReference>
<keyword evidence="2" id="KW-0378">Hydrolase</keyword>
<feature type="domain" description="Peptidase S9 prolyl oligopeptidase catalytic" evidence="5">
    <location>
        <begin position="513"/>
        <end position="713"/>
    </location>
</feature>
<dbReference type="RefSeq" id="WP_337334952.1">
    <property type="nucleotide sequence ID" value="NZ_JBBDHC010000006.1"/>
</dbReference>
<dbReference type="GO" id="GO:0004252">
    <property type="term" value="F:serine-type endopeptidase activity"/>
    <property type="evidence" value="ECO:0007669"/>
    <property type="project" value="InterPro"/>
</dbReference>
<proteinExistence type="predicted"/>
<evidence type="ECO:0000256" key="4">
    <source>
        <dbReference type="SAM" id="SignalP"/>
    </source>
</evidence>
<dbReference type="InterPro" id="IPR002470">
    <property type="entry name" value="Peptidase_S9A"/>
</dbReference>
<dbReference type="PRINTS" id="PR00862">
    <property type="entry name" value="PROLIGOPTASE"/>
</dbReference>
<dbReference type="Pfam" id="PF00326">
    <property type="entry name" value="Peptidase_S9"/>
    <property type="match status" value="1"/>
</dbReference>
<protein>
    <submittedName>
        <fullName evidence="7">Prolyl oligopeptidase family serine peptidase</fullName>
    </submittedName>
</protein>
<evidence type="ECO:0000313" key="7">
    <source>
        <dbReference type="EMBL" id="MEJ1249239.1"/>
    </source>
</evidence>
<evidence type="ECO:0000259" key="5">
    <source>
        <dbReference type="Pfam" id="PF00326"/>
    </source>
</evidence>
<keyword evidence="8" id="KW-1185">Reference proteome</keyword>
<accession>A0AAW9R3S0</accession>
<reference evidence="7 8" key="1">
    <citation type="journal article" date="2016" name="Antonie Van Leeuwenhoek">
        <title>Denitratimonas tolerans gen. nov., sp. nov., a denitrifying bacterium isolated from a bioreactor for tannery wastewater treatment.</title>
        <authorList>
            <person name="Han S.I."/>
            <person name="Kim J.O."/>
            <person name="Lee Y.R."/>
            <person name="Ekpeghere K.I."/>
            <person name="Koh S.C."/>
            <person name="Whang K.S."/>
        </authorList>
    </citation>
    <scope>NUCLEOTIDE SEQUENCE [LARGE SCALE GENOMIC DNA]</scope>
    <source>
        <strain evidence="7 8">KACC 17565</strain>
    </source>
</reference>
<evidence type="ECO:0000256" key="3">
    <source>
        <dbReference type="ARBA" id="ARBA00022825"/>
    </source>
</evidence>
<feature type="signal peptide" evidence="4">
    <location>
        <begin position="1"/>
        <end position="20"/>
    </location>
</feature>
<dbReference type="PANTHER" id="PTHR42881">
    <property type="entry name" value="PROLYL ENDOPEPTIDASE"/>
    <property type="match status" value="1"/>
</dbReference>
<feature type="domain" description="Peptidase S9A N-terminal" evidence="6">
    <location>
        <begin position="38"/>
        <end position="432"/>
    </location>
</feature>
<dbReference type="InterPro" id="IPR051167">
    <property type="entry name" value="Prolyl_oligopep/macrocyclase"/>
</dbReference>